<keyword evidence="3" id="KW-0614">Plasmid</keyword>
<dbReference type="PANTHER" id="PTHR30404">
    <property type="entry name" value="N-ACETYLMURAMOYL-L-ALANINE AMIDASE"/>
    <property type="match status" value="1"/>
</dbReference>
<dbReference type="RefSeq" id="WP_279348170.1">
    <property type="nucleotide sequence ID" value="NZ_CP102452.1"/>
</dbReference>
<keyword evidence="1" id="KW-0378">Hydrolase</keyword>
<name>A0ABY5P1W3_9ENTE</name>
<feature type="domain" description="LysM" evidence="2">
    <location>
        <begin position="181"/>
        <end position="225"/>
    </location>
</feature>
<dbReference type="SMART" id="SM00646">
    <property type="entry name" value="Ami_3"/>
    <property type="match status" value="1"/>
</dbReference>
<organism evidence="3 4">
    <name type="scientific">Vagococcus luciliae</name>
    <dbReference type="NCBI Taxonomy" id="2920380"/>
    <lineage>
        <taxon>Bacteria</taxon>
        <taxon>Bacillati</taxon>
        <taxon>Bacillota</taxon>
        <taxon>Bacilli</taxon>
        <taxon>Lactobacillales</taxon>
        <taxon>Enterococcaceae</taxon>
        <taxon>Vagococcus</taxon>
    </lineage>
</organism>
<dbReference type="SMART" id="SM00257">
    <property type="entry name" value="LysM"/>
    <property type="match status" value="1"/>
</dbReference>
<proteinExistence type="predicted"/>
<evidence type="ECO:0000259" key="2">
    <source>
        <dbReference type="PROSITE" id="PS51782"/>
    </source>
</evidence>
<dbReference type="InterPro" id="IPR036779">
    <property type="entry name" value="LysM_dom_sf"/>
</dbReference>
<evidence type="ECO:0000313" key="4">
    <source>
        <dbReference type="Proteomes" id="UP001058273"/>
    </source>
</evidence>
<dbReference type="PROSITE" id="PS51782">
    <property type="entry name" value="LYSM"/>
    <property type="match status" value="1"/>
</dbReference>
<gene>
    <name evidence="3" type="ORF">G314FT_20880</name>
</gene>
<dbReference type="Gene3D" id="3.10.350.10">
    <property type="entry name" value="LysM domain"/>
    <property type="match status" value="1"/>
</dbReference>
<protein>
    <recommendedName>
        <fullName evidence="2">LysM domain-containing protein</fullName>
    </recommendedName>
</protein>
<accession>A0ABY5P1W3</accession>
<dbReference type="Gene3D" id="3.40.630.40">
    <property type="entry name" value="Zn-dependent exopeptidases"/>
    <property type="match status" value="1"/>
</dbReference>
<dbReference type="CDD" id="cd00118">
    <property type="entry name" value="LysM"/>
    <property type="match status" value="1"/>
</dbReference>
<geneLocation type="plasmid" evidence="3 4">
    <name>p11</name>
</geneLocation>
<dbReference type="PANTHER" id="PTHR30404:SF0">
    <property type="entry name" value="N-ACETYLMURAMOYL-L-ALANINE AMIDASE AMIC"/>
    <property type="match status" value="1"/>
</dbReference>
<dbReference type="Proteomes" id="UP001058273">
    <property type="component" value="Plasmid p11"/>
</dbReference>
<evidence type="ECO:0000256" key="1">
    <source>
        <dbReference type="ARBA" id="ARBA00022801"/>
    </source>
</evidence>
<dbReference type="SUPFAM" id="SSF54106">
    <property type="entry name" value="LysM domain"/>
    <property type="match status" value="1"/>
</dbReference>
<dbReference type="Pfam" id="PF01520">
    <property type="entry name" value="Amidase_3"/>
    <property type="match status" value="1"/>
</dbReference>
<dbReference type="Pfam" id="PF01476">
    <property type="entry name" value="LysM"/>
    <property type="match status" value="1"/>
</dbReference>
<reference evidence="3" key="1">
    <citation type="submission" date="2022-08" db="EMBL/GenBank/DDBJ databases">
        <title>Genome sequence of Vagococcus luciliae DSM 112651.</title>
        <authorList>
            <person name="Juan G."/>
            <person name="Anja P."/>
            <person name="Rolf D."/>
            <person name="Kampfer P."/>
            <person name="Vilcinskas A."/>
        </authorList>
    </citation>
    <scope>NUCLEOTIDE SEQUENCE</scope>
    <source>
        <strain evidence="3">G314FT</strain>
        <plasmid evidence="3">p11</plasmid>
    </source>
</reference>
<dbReference type="InterPro" id="IPR050695">
    <property type="entry name" value="N-acetylmuramoyl_amidase_3"/>
</dbReference>
<dbReference type="EMBL" id="CP102452">
    <property type="protein sequence ID" value="UUV99919.1"/>
    <property type="molecule type" value="Genomic_DNA"/>
</dbReference>
<sequence length="226" mass="25333">MVNVLIDYGHGGTDPGAVNGTRTEANDVLRLGKLITQQLRENGVTVDETRQGNDTVSLENRVRQADKKVYDYFVSLHRNAATNKEATGVETFVWKKVLSPELELATRVQKNLVNLGMKDRGVKEADFYVIRETFCPAILVEVGFISNAEDNRFFDQKINQIAHAIVTAILDQLNIKSNVSTHHTVKKGDTLYAISKQYGKTTKQLTEWNNLSDPNKIYPGQVLRVA</sequence>
<dbReference type="CDD" id="cd02696">
    <property type="entry name" value="MurNAc-LAA"/>
    <property type="match status" value="1"/>
</dbReference>
<dbReference type="InterPro" id="IPR018392">
    <property type="entry name" value="LysM"/>
</dbReference>
<dbReference type="InterPro" id="IPR002508">
    <property type="entry name" value="MurNAc-LAA_cat"/>
</dbReference>
<keyword evidence="4" id="KW-1185">Reference proteome</keyword>
<reference evidence="3" key="2">
    <citation type="submission" date="2022-08" db="EMBL/GenBank/DDBJ databases">
        <authorList>
            <person name="Poehlein A."/>
            <person name="Guzman J."/>
            <person name="Daniel R."/>
            <person name="Vilcinskas A."/>
        </authorList>
    </citation>
    <scope>NUCLEOTIDE SEQUENCE</scope>
    <source>
        <strain evidence="3">G314FT</strain>
        <plasmid evidence="3">p11</plasmid>
    </source>
</reference>
<dbReference type="SUPFAM" id="SSF53187">
    <property type="entry name" value="Zn-dependent exopeptidases"/>
    <property type="match status" value="1"/>
</dbReference>
<evidence type="ECO:0000313" key="3">
    <source>
        <dbReference type="EMBL" id="UUV99919.1"/>
    </source>
</evidence>